<accession>A0A7Z0EGG7</accession>
<evidence type="ECO:0000256" key="4">
    <source>
        <dbReference type="ARBA" id="ARBA00022827"/>
    </source>
</evidence>
<evidence type="ECO:0000259" key="6">
    <source>
        <dbReference type="Pfam" id="PF00441"/>
    </source>
</evidence>
<evidence type="ECO:0000256" key="3">
    <source>
        <dbReference type="ARBA" id="ARBA00022630"/>
    </source>
</evidence>
<dbReference type="Pfam" id="PF00441">
    <property type="entry name" value="Acyl-CoA_dh_1"/>
    <property type="match status" value="1"/>
</dbReference>
<dbReference type="SUPFAM" id="SSF56645">
    <property type="entry name" value="Acyl-CoA dehydrogenase NM domain-like"/>
    <property type="match status" value="1"/>
</dbReference>
<evidence type="ECO:0000256" key="5">
    <source>
        <dbReference type="ARBA" id="ARBA00023002"/>
    </source>
</evidence>
<proteinExistence type="inferred from homology"/>
<dbReference type="Gene3D" id="1.20.140.10">
    <property type="entry name" value="Butyryl-CoA Dehydrogenase, subunit A, domain 3"/>
    <property type="match status" value="1"/>
</dbReference>
<evidence type="ECO:0000256" key="2">
    <source>
        <dbReference type="ARBA" id="ARBA00009347"/>
    </source>
</evidence>
<organism evidence="8 9">
    <name type="scientific">Glaciibacter psychrotolerans</name>
    <dbReference type="NCBI Taxonomy" id="670054"/>
    <lineage>
        <taxon>Bacteria</taxon>
        <taxon>Bacillati</taxon>
        <taxon>Actinomycetota</taxon>
        <taxon>Actinomycetes</taxon>
        <taxon>Micrococcales</taxon>
        <taxon>Microbacteriaceae</taxon>
        <taxon>Glaciibacter</taxon>
    </lineage>
</organism>
<comment type="similarity">
    <text evidence="2">Belongs to the acyl-CoA dehydrogenase family.</text>
</comment>
<feature type="domain" description="Acyl-CoA dehydrogenase/oxidase N-terminal" evidence="7">
    <location>
        <begin position="6"/>
        <end position="84"/>
    </location>
</feature>
<dbReference type="InterPro" id="IPR009100">
    <property type="entry name" value="AcylCoA_DH/oxidase_NM_dom_sf"/>
</dbReference>
<comment type="cofactor">
    <cofactor evidence="1">
        <name>FAD</name>
        <dbReference type="ChEBI" id="CHEBI:57692"/>
    </cofactor>
</comment>
<feature type="domain" description="Acyl-CoA dehydrogenase/oxidase C-terminal" evidence="6">
    <location>
        <begin position="177"/>
        <end position="319"/>
    </location>
</feature>
<dbReference type="AlphaFoldDB" id="A0A7Z0EGG7"/>
<evidence type="ECO:0000259" key="7">
    <source>
        <dbReference type="Pfam" id="PF02771"/>
    </source>
</evidence>
<dbReference type="InterPro" id="IPR013786">
    <property type="entry name" value="AcylCoA_DH/ox_N"/>
</dbReference>
<reference evidence="8 9" key="1">
    <citation type="submission" date="2020-07" db="EMBL/GenBank/DDBJ databases">
        <title>Sequencing the genomes of 1000 actinobacteria strains.</title>
        <authorList>
            <person name="Klenk H.-P."/>
        </authorList>
    </citation>
    <scope>NUCLEOTIDE SEQUENCE [LARGE SCALE GENOMIC DNA]</scope>
    <source>
        <strain evidence="8 9">LI1</strain>
    </source>
</reference>
<dbReference type="InterPro" id="IPR036250">
    <property type="entry name" value="AcylCo_DH-like_C"/>
</dbReference>
<sequence length="321" mass="33514">MRFMQTDEQLAFAEAIDDIALGMGGTSLARAWGAGDSAPGLALWAQFTELGLGGLRISEDEGGMGGSAGDLIAVFERLGYHSVPGPYVETIALLPKLVTAEERTAIMGGAVATAAVPGIAPYALDADVAALRFVVDATQIRAARPLDALDSMSPQRHLFRLAPEGDGRSCDAAIVDAALDEATLAGSAQLLGAGDRLLREAVDYAKIREQFGRPIGEYQGLKHQLADVAVALAFARPLLWQAALAVDTDAPTRSRDISAAKVTTADAAALAARVSLQVHGAIGYTAEHDLSLWLTQVPALSAVWGTPAAHRARIAREILAS</sequence>
<dbReference type="Pfam" id="PF02771">
    <property type="entry name" value="Acyl-CoA_dh_N"/>
    <property type="match status" value="1"/>
</dbReference>
<gene>
    <name evidence="8" type="ORF">HNR05_002253</name>
</gene>
<dbReference type="GO" id="GO:0050660">
    <property type="term" value="F:flavin adenine dinucleotide binding"/>
    <property type="evidence" value="ECO:0007669"/>
    <property type="project" value="InterPro"/>
</dbReference>
<keyword evidence="4" id="KW-0274">FAD</keyword>
<dbReference type="Gene3D" id="1.10.540.10">
    <property type="entry name" value="Acyl-CoA dehydrogenase/oxidase, N-terminal domain"/>
    <property type="match status" value="1"/>
</dbReference>
<evidence type="ECO:0000313" key="9">
    <source>
        <dbReference type="Proteomes" id="UP000537260"/>
    </source>
</evidence>
<protein>
    <submittedName>
        <fullName evidence="8">Alkylation response protein AidB-like acyl-CoA dehydrogenase</fullName>
    </submittedName>
</protein>
<name>A0A7Z0EGG7_9MICO</name>
<dbReference type="GO" id="GO:0003995">
    <property type="term" value="F:acyl-CoA dehydrogenase activity"/>
    <property type="evidence" value="ECO:0007669"/>
    <property type="project" value="TreeGrafter"/>
</dbReference>
<dbReference type="RefSeq" id="WP_179579068.1">
    <property type="nucleotide sequence ID" value="NZ_JACCFM010000001.1"/>
</dbReference>
<keyword evidence="5" id="KW-0560">Oxidoreductase</keyword>
<dbReference type="InterPro" id="IPR009075">
    <property type="entry name" value="AcylCo_DH/oxidase_C"/>
</dbReference>
<dbReference type="PANTHER" id="PTHR43884:SF20">
    <property type="entry name" value="ACYL-COA DEHYDROGENASE FADE28"/>
    <property type="match status" value="1"/>
</dbReference>
<comment type="caution">
    <text evidence="8">The sequence shown here is derived from an EMBL/GenBank/DDBJ whole genome shotgun (WGS) entry which is preliminary data.</text>
</comment>
<keyword evidence="3" id="KW-0285">Flavoprotein</keyword>
<dbReference type="PANTHER" id="PTHR43884">
    <property type="entry name" value="ACYL-COA DEHYDROGENASE"/>
    <property type="match status" value="1"/>
</dbReference>
<dbReference type="Proteomes" id="UP000537260">
    <property type="component" value="Unassembled WGS sequence"/>
</dbReference>
<evidence type="ECO:0000256" key="1">
    <source>
        <dbReference type="ARBA" id="ARBA00001974"/>
    </source>
</evidence>
<dbReference type="EMBL" id="JACCFM010000001">
    <property type="protein sequence ID" value="NYJ20462.1"/>
    <property type="molecule type" value="Genomic_DNA"/>
</dbReference>
<evidence type="ECO:0000313" key="8">
    <source>
        <dbReference type="EMBL" id="NYJ20462.1"/>
    </source>
</evidence>
<keyword evidence="9" id="KW-1185">Reference proteome</keyword>
<dbReference type="SUPFAM" id="SSF47203">
    <property type="entry name" value="Acyl-CoA dehydrogenase C-terminal domain-like"/>
    <property type="match status" value="1"/>
</dbReference>
<dbReference type="InterPro" id="IPR037069">
    <property type="entry name" value="AcylCoA_DH/ox_N_sf"/>
</dbReference>